<gene>
    <name evidence="2" type="ORF">BU14_0032s0040</name>
</gene>
<dbReference type="EMBL" id="KV918768">
    <property type="protein sequence ID" value="OSX80781.1"/>
    <property type="molecule type" value="Genomic_DNA"/>
</dbReference>
<name>A0A1X6PIT5_PORUM</name>
<dbReference type="Proteomes" id="UP000218209">
    <property type="component" value="Unassembled WGS sequence"/>
</dbReference>
<evidence type="ECO:0000313" key="3">
    <source>
        <dbReference type="Proteomes" id="UP000218209"/>
    </source>
</evidence>
<dbReference type="PANTHER" id="PTHR15615">
    <property type="match status" value="1"/>
</dbReference>
<proteinExistence type="predicted"/>
<keyword evidence="3" id="KW-1185">Reference proteome</keyword>
<organism evidence="2 3">
    <name type="scientific">Porphyra umbilicalis</name>
    <name type="common">Purple laver</name>
    <name type="synonym">Red alga</name>
    <dbReference type="NCBI Taxonomy" id="2786"/>
    <lineage>
        <taxon>Eukaryota</taxon>
        <taxon>Rhodophyta</taxon>
        <taxon>Bangiophyceae</taxon>
        <taxon>Bangiales</taxon>
        <taxon>Bangiaceae</taxon>
        <taxon>Porphyra</taxon>
    </lineage>
</organism>
<dbReference type="AlphaFoldDB" id="A0A1X6PIT5"/>
<protein>
    <submittedName>
        <fullName evidence="2">Uncharacterized protein</fullName>
    </submittedName>
</protein>
<feature type="region of interest" description="Disordered" evidence="1">
    <location>
        <begin position="402"/>
        <end position="470"/>
    </location>
</feature>
<evidence type="ECO:0000313" key="2">
    <source>
        <dbReference type="EMBL" id="OSX80781.1"/>
    </source>
</evidence>
<dbReference type="GO" id="GO:0019901">
    <property type="term" value="F:protein kinase binding"/>
    <property type="evidence" value="ECO:0007669"/>
    <property type="project" value="InterPro"/>
</dbReference>
<evidence type="ECO:0000256" key="1">
    <source>
        <dbReference type="SAM" id="MobiDB-lite"/>
    </source>
</evidence>
<dbReference type="InterPro" id="IPR013922">
    <property type="entry name" value="Cyclin_PHO80-like"/>
</dbReference>
<sequence length="470" mass="46476">MEAPPRHPPPTSPTTVTTLPFPAPPVTPAGAVTAWLSTAVAAAARSCAAAGHAPCAESTPWGGPGGVCAGIDASRAGTTLFHGAAPPGVGVDAYVERLGEYGGVAPETWVLAVAYLIRLTGLGVDGRRLSAVGFEAPLPRPSPSSAAPSVPLNGLTVHRLVLAALLVAAKTHEDAHLSNGGWAVVGGVGVAELNGLELSVLDGLRYATAVRGGEYEAVRGGLRLSVGRSSDKDTTEWRHDVPAPAAPAPLPAPGVWWCSAGVAATAAVAEEALVPASVERPPPPPTPTGGWSPVPGGQWSPAPAGSAWAPHVGMAAAPWTPPPGVAPGWGMAMAAGAVAASGTPPPTLTGPIHSRAFGGDARRGGGGCVGRLECPVAIPAVSAVVAAVAAAGGPLVVAAAAGGTPPPPGRPPSRSSVGWPGGRGGRRRPPLPPSWSAAHRQRPPRCGRTSPAFRKPVAVGGGGRPVSIGR</sequence>
<dbReference type="Pfam" id="PF08613">
    <property type="entry name" value="Cyclin"/>
    <property type="match status" value="1"/>
</dbReference>
<reference evidence="2 3" key="1">
    <citation type="submission" date="2017-03" db="EMBL/GenBank/DDBJ databases">
        <title>WGS assembly of Porphyra umbilicalis.</title>
        <authorList>
            <person name="Brawley S.H."/>
            <person name="Blouin N.A."/>
            <person name="Ficko-Blean E."/>
            <person name="Wheeler G.L."/>
            <person name="Lohr M."/>
            <person name="Goodson H.V."/>
            <person name="Jenkins J.W."/>
            <person name="Blaby-Haas C.E."/>
            <person name="Helliwell K.E."/>
            <person name="Chan C."/>
            <person name="Marriage T."/>
            <person name="Bhattacharya D."/>
            <person name="Klein A.S."/>
            <person name="Badis Y."/>
            <person name="Brodie J."/>
            <person name="Cao Y."/>
            <person name="Collen J."/>
            <person name="Dittami S.M."/>
            <person name="Gachon C.M."/>
            <person name="Green B.R."/>
            <person name="Karpowicz S."/>
            <person name="Kim J.W."/>
            <person name="Kudahl U."/>
            <person name="Lin S."/>
            <person name="Michel G."/>
            <person name="Mittag M."/>
            <person name="Olson B.J."/>
            <person name="Pangilinan J."/>
            <person name="Peng Y."/>
            <person name="Qiu H."/>
            <person name="Shu S."/>
            <person name="Singer J.T."/>
            <person name="Smith A.G."/>
            <person name="Sprecher B.N."/>
            <person name="Wagner V."/>
            <person name="Wang W."/>
            <person name="Wang Z.-Y."/>
            <person name="Yan J."/>
            <person name="Yarish C."/>
            <person name="Zoeuner-Riek S."/>
            <person name="Zhuang Y."/>
            <person name="Zou Y."/>
            <person name="Lindquist E.A."/>
            <person name="Grimwood J."/>
            <person name="Barry K."/>
            <person name="Rokhsar D.S."/>
            <person name="Schmutz J."/>
            <person name="Stiller J.W."/>
            <person name="Grossman A.R."/>
            <person name="Prochnik S.E."/>
        </authorList>
    </citation>
    <scope>NUCLEOTIDE SEQUENCE [LARGE SCALE GENOMIC DNA]</scope>
    <source>
        <strain evidence="2">4086291</strain>
    </source>
</reference>
<dbReference type="PANTHER" id="PTHR15615:SF108">
    <property type="entry name" value="PROTEIN CNPPD1"/>
    <property type="match status" value="1"/>
</dbReference>
<accession>A0A1X6PIT5</accession>
<dbReference type="Gene3D" id="1.10.472.10">
    <property type="entry name" value="Cyclin-like"/>
    <property type="match status" value="1"/>
</dbReference>